<keyword evidence="1" id="KW-0732">Signal</keyword>
<evidence type="ECO:0000313" key="2">
    <source>
        <dbReference type="EMBL" id="KAB2344677.1"/>
    </source>
</evidence>
<proteinExistence type="predicted"/>
<evidence type="ECO:0000313" key="3">
    <source>
        <dbReference type="Proteomes" id="UP000468735"/>
    </source>
</evidence>
<gene>
    <name evidence="2" type="ORF">F8566_29075</name>
</gene>
<keyword evidence="3" id="KW-1185">Reference proteome</keyword>
<accession>A0A6H9YHL6</accession>
<evidence type="ECO:0008006" key="4">
    <source>
        <dbReference type="Google" id="ProtNLM"/>
    </source>
</evidence>
<dbReference type="RefSeq" id="WP_151565045.1">
    <property type="nucleotide sequence ID" value="NZ_WBMT01000015.1"/>
</dbReference>
<organism evidence="2 3">
    <name type="scientific">Actinomadura rudentiformis</name>
    <dbReference type="NCBI Taxonomy" id="359158"/>
    <lineage>
        <taxon>Bacteria</taxon>
        <taxon>Bacillati</taxon>
        <taxon>Actinomycetota</taxon>
        <taxon>Actinomycetes</taxon>
        <taxon>Streptosporangiales</taxon>
        <taxon>Thermomonosporaceae</taxon>
        <taxon>Actinomadura</taxon>
    </lineage>
</organism>
<dbReference type="AlphaFoldDB" id="A0A6H9YHL6"/>
<protein>
    <recommendedName>
        <fullName evidence="4">SH3 domain-containing protein</fullName>
    </recommendedName>
</protein>
<name>A0A6H9YHL6_9ACTN</name>
<feature type="signal peptide" evidence="1">
    <location>
        <begin position="1"/>
        <end position="23"/>
    </location>
</feature>
<dbReference type="EMBL" id="WBMT01000015">
    <property type="protein sequence ID" value="KAB2344677.1"/>
    <property type="molecule type" value="Genomic_DNA"/>
</dbReference>
<evidence type="ECO:0000256" key="1">
    <source>
        <dbReference type="SAM" id="SignalP"/>
    </source>
</evidence>
<sequence>MKRLLLVAPAATAAFTIAGTGLAGTAAAQATTAVPASVAACSSPIKAKESIHIRASIGGTSLGLFHKDRTGCLNSRSSGPSYTACGVTGTTYYYITYGSTKGWVVSGCVIKL</sequence>
<dbReference type="Proteomes" id="UP000468735">
    <property type="component" value="Unassembled WGS sequence"/>
</dbReference>
<reference evidence="2 3" key="1">
    <citation type="submission" date="2019-09" db="EMBL/GenBank/DDBJ databases">
        <title>Actinomadura physcomitrii sp. nov., a novel actinomycete isolated from moss [Physcomitrium sphaericum (Ludw) Fuernr].</title>
        <authorList>
            <person name="Zhuang X."/>
            <person name="Liu C."/>
        </authorList>
    </citation>
    <scope>NUCLEOTIDE SEQUENCE [LARGE SCALE GENOMIC DNA]</scope>
    <source>
        <strain evidence="2 3">HMC1</strain>
    </source>
</reference>
<comment type="caution">
    <text evidence="2">The sequence shown here is derived from an EMBL/GenBank/DDBJ whole genome shotgun (WGS) entry which is preliminary data.</text>
</comment>
<dbReference type="OrthoDB" id="3699238at2"/>
<feature type="chain" id="PRO_5038491805" description="SH3 domain-containing protein" evidence="1">
    <location>
        <begin position="24"/>
        <end position="112"/>
    </location>
</feature>